<dbReference type="InterPro" id="IPR036020">
    <property type="entry name" value="WW_dom_sf"/>
</dbReference>
<feature type="compositionally biased region" description="Basic and acidic residues" evidence="1">
    <location>
        <begin position="237"/>
        <end position="251"/>
    </location>
</feature>
<feature type="compositionally biased region" description="Low complexity" evidence="1">
    <location>
        <begin position="180"/>
        <end position="191"/>
    </location>
</feature>
<evidence type="ECO:0000259" key="2">
    <source>
        <dbReference type="PROSITE" id="PS50020"/>
    </source>
</evidence>
<keyword evidence="3" id="KW-1185">Reference proteome</keyword>
<dbReference type="InterPro" id="IPR001202">
    <property type="entry name" value="WW_dom"/>
</dbReference>
<evidence type="ECO:0000256" key="1">
    <source>
        <dbReference type="SAM" id="MobiDB-lite"/>
    </source>
</evidence>
<reference evidence="3" key="1">
    <citation type="journal article" date="2013" name="Genetics">
        <title>The draft genome and transcriptome of Panagrellus redivivus are shaped by the harsh demands of a free-living lifestyle.</title>
        <authorList>
            <person name="Srinivasan J."/>
            <person name="Dillman A.R."/>
            <person name="Macchietto M.G."/>
            <person name="Heikkinen L."/>
            <person name="Lakso M."/>
            <person name="Fracchia K.M."/>
            <person name="Antoshechkin I."/>
            <person name="Mortazavi A."/>
            <person name="Wong G."/>
            <person name="Sternberg P.W."/>
        </authorList>
    </citation>
    <scope>NUCLEOTIDE SEQUENCE [LARGE SCALE GENOMIC DNA]</scope>
    <source>
        <strain evidence="3">MT8872</strain>
    </source>
</reference>
<feature type="compositionally biased region" description="Polar residues" evidence="1">
    <location>
        <begin position="95"/>
        <end position="105"/>
    </location>
</feature>
<evidence type="ECO:0000313" key="3">
    <source>
        <dbReference type="Proteomes" id="UP000492821"/>
    </source>
</evidence>
<dbReference type="Pfam" id="PF00397">
    <property type="entry name" value="WW"/>
    <property type="match status" value="1"/>
</dbReference>
<dbReference type="SMART" id="SM00456">
    <property type="entry name" value="WW"/>
    <property type="match status" value="1"/>
</dbReference>
<feature type="domain" description="WW" evidence="2">
    <location>
        <begin position="13"/>
        <end position="41"/>
    </location>
</feature>
<name>A0A7E4ZZG0_PANRE</name>
<evidence type="ECO:0000313" key="4">
    <source>
        <dbReference type="WBParaSite" id="Pan_g4722.t1"/>
    </source>
</evidence>
<dbReference type="CDD" id="cd00201">
    <property type="entry name" value="WW"/>
    <property type="match status" value="1"/>
</dbReference>
<proteinExistence type="predicted"/>
<feature type="compositionally biased region" description="Low complexity" evidence="1">
    <location>
        <begin position="216"/>
        <end position="231"/>
    </location>
</feature>
<organism evidence="3 4">
    <name type="scientific">Panagrellus redivivus</name>
    <name type="common">Microworm</name>
    <dbReference type="NCBI Taxonomy" id="6233"/>
    <lineage>
        <taxon>Eukaryota</taxon>
        <taxon>Metazoa</taxon>
        <taxon>Ecdysozoa</taxon>
        <taxon>Nematoda</taxon>
        <taxon>Chromadorea</taxon>
        <taxon>Rhabditida</taxon>
        <taxon>Tylenchina</taxon>
        <taxon>Panagrolaimomorpha</taxon>
        <taxon>Panagrolaimoidea</taxon>
        <taxon>Panagrolaimidae</taxon>
        <taxon>Panagrellus</taxon>
    </lineage>
</organism>
<sequence>MSSSPTYTAKFGPWLEMVSSKGKIYYYNRITSTSQWTKPPEWVESATAAKEKEKTITPPPAPPILSQPPPAPSISVNSNETPLTTTTTAVEPVQNGITATPIGSTNRDEASADRQGSEKRPISALSRSKSRSRSRSQRRPMSISRSTSRSSRSPPSKRQRTYTSSERSVGSYRSYRRRSSLTSSRTQSRGSNSTYRRDLSSEKGSVPMDVSPGSSPEPTVMEVAPAAVEEVNSNNIEDNKDASNVTEDSREASPPSAAPLVNGHSKPKIVSTTNFDDLSDGEYEKPEADADFFTDEQLDGILLEHGTSFVPQFLPAVVEMNKEMTALALKHAEIAQELLEVVKDRISITQMITATEIVCEGVEARAKFCKEQADLLSDGI</sequence>
<feature type="compositionally biased region" description="Pro residues" evidence="1">
    <location>
        <begin position="57"/>
        <end position="72"/>
    </location>
</feature>
<feature type="compositionally biased region" description="Low complexity" evidence="1">
    <location>
        <begin position="139"/>
        <end position="154"/>
    </location>
</feature>
<dbReference type="Proteomes" id="UP000492821">
    <property type="component" value="Unassembled WGS sequence"/>
</dbReference>
<protein>
    <submittedName>
        <fullName evidence="4">WW domain-containing protein</fullName>
    </submittedName>
</protein>
<dbReference type="PROSITE" id="PS50020">
    <property type="entry name" value="WW_DOMAIN_2"/>
    <property type="match status" value="1"/>
</dbReference>
<feature type="region of interest" description="Disordered" evidence="1">
    <location>
        <begin position="41"/>
        <end position="269"/>
    </location>
</feature>
<dbReference type="PROSITE" id="PS01159">
    <property type="entry name" value="WW_DOMAIN_1"/>
    <property type="match status" value="1"/>
</dbReference>
<dbReference type="WBParaSite" id="Pan_g4722.t1">
    <property type="protein sequence ID" value="Pan_g4722.t1"/>
    <property type="gene ID" value="Pan_g4722"/>
</dbReference>
<dbReference type="Gene3D" id="2.20.70.10">
    <property type="match status" value="1"/>
</dbReference>
<feature type="compositionally biased region" description="Basic and acidic residues" evidence="1">
    <location>
        <begin position="106"/>
        <end position="121"/>
    </location>
</feature>
<feature type="compositionally biased region" description="Basic residues" evidence="1">
    <location>
        <begin position="128"/>
        <end position="138"/>
    </location>
</feature>
<feature type="compositionally biased region" description="Low complexity" evidence="1">
    <location>
        <begin position="164"/>
        <end position="173"/>
    </location>
</feature>
<accession>A0A7E4ZZG0</accession>
<dbReference type="SUPFAM" id="SSF51045">
    <property type="entry name" value="WW domain"/>
    <property type="match status" value="1"/>
</dbReference>
<dbReference type="AlphaFoldDB" id="A0A7E4ZZG0"/>
<reference evidence="4" key="2">
    <citation type="submission" date="2020-10" db="UniProtKB">
        <authorList>
            <consortium name="WormBaseParasite"/>
        </authorList>
    </citation>
    <scope>IDENTIFICATION</scope>
</reference>